<sequence length="30" mass="3471">MHSAPYILAHFVGIFESEARYHLIVECSHL</sequence>
<name>A0A6J4LSC4_9CHLR</name>
<evidence type="ECO:0000313" key="1">
    <source>
        <dbReference type="EMBL" id="CAA9340695.1"/>
    </source>
</evidence>
<proteinExistence type="predicted"/>
<organism evidence="1">
    <name type="scientific">uncultured Chloroflexia bacterium</name>
    <dbReference type="NCBI Taxonomy" id="1672391"/>
    <lineage>
        <taxon>Bacteria</taxon>
        <taxon>Bacillati</taxon>
        <taxon>Chloroflexota</taxon>
        <taxon>Chloroflexia</taxon>
        <taxon>environmental samples</taxon>
    </lineage>
</organism>
<gene>
    <name evidence="1" type="ORF">AVDCRST_MAG93-6643</name>
</gene>
<accession>A0A6J4LSC4</accession>
<dbReference type="AlphaFoldDB" id="A0A6J4LSC4"/>
<dbReference type="EMBL" id="CADCTR010002237">
    <property type="protein sequence ID" value="CAA9340695.1"/>
    <property type="molecule type" value="Genomic_DNA"/>
</dbReference>
<reference evidence="1" key="1">
    <citation type="submission" date="2020-02" db="EMBL/GenBank/DDBJ databases">
        <authorList>
            <person name="Meier V. D."/>
        </authorList>
    </citation>
    <scope>NUCLEOTIDE SEQUENCE</scope>
    <source>
        <strain evidence="1">AVDCRST_MAG93</strain>
    </source>
</reference>
<protein>
    <submittedName>
        <fullName evidence="1">Uncharacterized protein</fullName>
    </submittedName>
</protein>
<feature type="non-terminal residue" evidence="1">
    <location>
        <position position="30"/>
    </location>
</feature>